<evidence type="ECO:0000256" key="2">
    <source>
        <dbReference type="ARBA" id="ARBA00004585"/>
    </source>
</evidence>
<dbReference type="Proteomes" id="UP000800092">
    <property type="component" value="Unassembled WGS sequence"/>
</dbReference>
<comment type="function">
    <text evidence="17">Acyl-CoA synthetase required for both the import of long chain fatty acids (LCFAs) (C14-C18) and the activation very long chain fatty acids (VLCFAs) (C20-C26) by esterification of the fatty acids into metabolically active CoA-thioesters for subsequent degradation or incorporation into phospholipids. The transport and fatty acyl-CoA synthetase activities are genetically separable and are thus independent activities. Esterifies VLCFAs in the peroxisome matrix. The VLCFAs are actively transported into peroxisomes by a PXA1-PXA2 heterodimeric transporter in the peroxisomal membrane.</text>
</comment>
<name>A0A6A6HAK4_VIRVR</name>
<evidence type="ECO:0000256" key="3">
    <source>
        <dbReference type="ARBA" id="ARBA00004651"/>
    </source>
</evidence>
<evidence type="ECO:0000256" key="12">
    <source>
        <dbReference type="ARBA" id="ARBA00022989"/>
    </source>
</evidence>
<dbReference type="InterPro" id="IPR042099">
    <property type="entry name" value="ANL_N_sf"/>
</dbReference>
<keyword evidence="5" id="KW-0813">Transport</keyword>
<dbReference type="GO" id="GO:0009898">
    <property type="term" value="C:cytoplasmic side of plasma membrane"/>
    <property type="evidence" value="ECO:0007669"/>
    <property type="project" value="TreeGrafter"/>
</dbReference>
<keyword evidence="6" id="KW-1003">Cell membrane</keyword>
<comment type="catalytic activity">
    <reaction evidence="16">
        <text>a very long-chain fatty acid + ATP + CoA = a very long-chain fatty acyl-CoA + AMP + diphosphate</text>
        <dbReference type="Rhea" id="RHEA:54536"/>
        <dbReference type="ChEBI" id="CHEBI:30616"/>
        <dbReference type="ChEBI" id="CHEBI:33019"/>
        <dbReference type="ChEBI" id="CHEBI:57287"/>
        <dbReference type="ChEBI" id="CHEBI:58950"/>
        <dbReference type="ChEBI" id="CHEBI:138261"/>
        <dbReference type="ChEBI" id="CHEBI:456215"/>
    </reaction>
</comment>
<evidence type="ECO:0000256" key="5">
    <source>
        <dbReference type="ARBA" id="ARBA00022448"/>
    </source>
</evidence>
<evidence type="ECO:0000256" key="17">
    <source>
        <dbReference type="ARBA" id="ARBA00060276"/>
    </source>
</evidence>
<evidence type="ECO:0000256" key="7">
    <source>
        <dbReference type="ARBA" id="ARBA00022598"/>
    </source>
</evidence>
<evidence type="ECO:0000256" key="1">
    <source>
        <dbReference type="ARBA" id="ARBA00004502"/>
    </source>
</evidence>
<dbReference type="Pfam" id="PF00501">
    <property type="entry name" value="AMP-binding"/>
    <property type="match status" value="1"/>
</dbReference>
<proteinExistence type="inferred from homology"/>
<evidence type="ECO:0000256" key="18">
    <source>
        <dbReference type="ARBA" id="ARBA00068795"/>
    </source>
</evidence>
<dbReference type="AlphaFoldDB" id="A0A6A6HAK4"/>
<evidence type="ECO:0000256" key="19">
    <source>
        <dbReference type="ARBA" id="ARBA00078285"/>
    </source>
</evidence>
<dbReference type="PANTHER" id="PTHR43107">
    <property type="entry name" value="LONG-CHAIN FATTY ACID TRANSPORT PROTEIN"/>
    <property type="match status" value="1"/>
</dbReference>
<keyword evidence="10" id="KW-0547">Nucleotide-binding</keyword>
<comment type="subcellular location">
    <subcellularLocation>
        <location evidence="3">Cell membrane</location>
        <topology evidence="3">Multi-pass membrane protein</topology>
    </subcellularLocation>
    <subcellularLocation>
        <location evidence="1">Lipid droplet</location>
    </subcellularLocation>
    <subcellularLocation>
        <location evidence="2">Peroxisome membrane</location>
        <topology evidence="2">Multi-pass membrane protein</topology>
    </subcellularLocation>
</comment>
<evidence type="ECO:0000256" key="8">
    <source>
        <dbReference type="ARBA" id="ARBA00022677"/>
    </source>
</evidence>
<keyword evidence="13" id="KW-0445">Lipid transport</keyword>
<evidence type="ECO:0000313" key="22">
    <source>
        <dbReference type="EMBL" id="KAF2235062.1"/>
    </source>
</evidence>
<dbReference type="GO" id="GO:0005778">
    <property type="term" value="C:peroxisomal membrane"/>
    <property type="evidence" value="ECO:0007669"/>
    <property type="project" value="UniProtKB-SubCell"/>
</dbReference>
<dbReference type="GO" id="GO:0005811">
    <property type="term" value="C:lipid droplet"/>
    <property type="evidence" value="ECO:0007669"/>
    <property type="project" value="UniProtKB-SubCell"/>
</dbReference>
<keyword evidence="8" id="KW-0551">Lipid droplet</keyword>
<evidence type="ECO:0000256" key="10">
    <source>
        <dbReference type="ARBA" id="ARBA00022741"/>
    </source>
</evidence>
<evidence type="ECO:0000256" key="6">
    <source>
        <dbReference type="ARBA" id="ARBA00022475"/>
    </source>
</evidence>
<evidence type="ECO:0000256" key="20">
    <source>
        <dbReference type="SAM" id="Phobius"/>
    </source>
</evidence>
<accession>A0A6A6HAK4</accession>
<dbReference type="PANTHER" id="PTHR43107:SF6">
    <property type="entry name" value="ACYL-COA SYNTHETASE FAMILY PROTEIN (CEFD1), PUTATIVE (AFU_ORTHOLOGUE AFUA_6G03630)-RELATED"/>
    <property type="match status" value="1"/>
</dbReference>
<organism evidence="22 23">
    <name type="scientific">Viridothelium virens</name>
    <name type="common">Speckled blister lichen</name>
    <name type="synonym">Trypethelium virens</name>
    <dbReference type="NCBI Taxonomy" id="1048519"/>
    <lineage>
        <taxon>Eukaryota</taxon>
        <taxon>Fungi</taxon>
        <taxon>Dikarya</taxon>
        <taxon>Ascomycota</taxon>
        <taxon>Pezizomycotina</taxon>
        <taxon>Dothideomycetes</taxon>
        <taxon>Dothideomycetes incertae sedis</taxon>
        <taxon>Trypetheliales</taxon>
        <taxon>Trypetheliaceae</taxon>
        <taxon>Viridothelium</taxon>
    </lineage>
</organism>
<dbReference type="Gene3D" id="3.40.50.12780">
    <property type="entry name" value="N-terminal domain of ligase-like"/>
    <property type="match status" value="1"/>
</dbReference>
<evidence type="ECO:0000256" key="14">
    <source>
        <dbReference type="ARBA" id="ARBA00023136"/>
    </source>
</evidence>
<reference evidence="22" key="1">
    <citation type="journal article" date="2020" name="Stud. Mycol.">
        <title>101 Dothideomycetes genomes: a test case for predicting lifestyles and emergence of pathogens.</title>
        <authorList>
            <person name="Haridas S."/>
            <person name="Albert R."/>
            <person name="Binder M."/>
            <person name="Bloem J."/>
            <person name="Labutti K."/>
            <person name="Salamov A."/>
            <person name="Andreopoulos B."/>
            <person name="Baker S."/>
            <person name="Barry K."/>
            <person name="Bills G."/>
            <person name="Bluhm B."/>
            <person name="Cannon C."/>
            <person name="Castanera R."/>
            <person name="Culley D."/>
            <person name="Daum C."/>
            <person name="Ezra D."/>
            <person name="Gonzalez J."/>
            <person name="Henrissat B."/>
            <person name="Kuo A."/>
            <person name="Liang C."/>
            <person name="Lipzen A."/>
            <person name="Lutzoni F."/>
            <person name="Magnuson J."/>
            <person name="Mondo S."/>
            <person name="Nolan M."/>
            <person name="Ohm R."/>
            <person name="Pangilinan J."/>
            <person name="Park H.-J."/>
            <person name="Ramirez L."/>
            <person name="Alfaro M."/>
            <person name="Sun H."/>
            <person name="Tritt A."/>
            <person name="Yoshinaga Y."/>
            <person name="Zwiers L.-H."/>
            <person name="Turgeon B."/>
            <person name="Goodwin S."/>
            <person name="Spatafora J."/>
            <person name="Crous P."/>
            <person name="Grigoriev I."/>
        </authorList>
    </citation>
    <scope>NUCLEOTIDE SEQUENCE</scope>
    <source>
        <strain evidence="22">Tuck. ex Michener</strain>
    </source>
</reference>
<dbReference type="OrthoDB" id="196650at2759"/>
<dbReference type="GO" id="GO:0005324">
    <property type="term" value="F:long-chain fatty acid transmembrane transporter activity"/>
    <property type="evidence" value="ECO:0007669"/>
    <property type="project" value="TreeGrafter"/>
</dbReference>
<dbReference type="Gene3D" id="3.30.300.30">
    <property type="match status" value="1"/>
</dbReference>
<keyword evidence="15" id="KW-0576">Peroxisome</keyword>
<evidence type="ECO:0000256" key="11">
    <source>
        <dbReference type="ARBA" id="ARBA00022840"/>
    </source>
</evidence>
<keyword evidence="7" id="KW-0436">Ligase</keyword>
<keyword evidence="11" id="KW-0067">ATP-binding</keyword>
<evidence type="ECO:0000256" key="15">
    <source>
        <dbReference type="ARBA" id="ARBA00023140"/>
    </source>
</evidence>
<dbReference type="GO" id="GO:0004467">
    <property type="term" value="F:long-chain fatty acid-CoA ligase activity"/>
    <property type="evidence" value="ECO:0007669"/>
    <property type="project" value="TreeGrafter"/>
</dbReference>
<evidence type="ECO:0000256" key="13">
    <source>
        <dbReference type="ARBA" id="ARBA00023055"/>
    </source>
</evidence>
<dbReference type="EMBL" id="ML991794">
    <property type="protein sequence ID" value="KAF2235062.1"/>
    <property type="molecule type" value="Genomic_DNA"/>
</dbReference>
<feature type="transmembrane region" description="Helical" evidence="20">
    <location>
        <begin position="200"/>
        <end position="220"/>
    </location>
</feature>
<evidence type="ECO:0000313" key="23">
    <source>
        <dbReference type="Proteomes" id="UP000800092"/>
    </source>
</evidence>
<gene>
    <name evidence="22" type="ORF">EV356DRAFT_566733</name>
</gene>
<evidence type="ECO:0000259" key="21">
    <source>
        <dbReference type="Pfam" id="PF00501"/>
    </source>
</evidence>
<evidence type="ECO:0000256" key="4">
    <source>
        <dbReference type="ARBA" id="ARBA00006432"/>
    </source>
</evidence>
<feature type="transmembrane region" description="Helical" evidence="20">
    <location>
        <begin position="79"/>
        <end position="104"/>
    </location>
</feature>
<protein>
    <recommendedName>
        <fullName evidence="18">Very long-chain fatty acid transport protein</fullName>
    </recommendedName>
    <alternativeName>
        <fullName evidence="19">Very-long-chain acyl-CoA synthetase</fullName>
    </alternativeName>
</protein>
<keyword evidence="12 20" id="KW-1133">Transmembrane helix</keyword>
<keyword evidence="14 20" id="KW-0472">Membrane</keyword>
<dbReference type="InterPro" id="IPR020845">
    <property type="entry name" value="AMP-binding_CS"/>
</dbReference>
<comment type="similarity">
    <text evidence="4">Belongs to the ATP-dependent AMP-binding enzyme family.</text>
</comment>
<dbReference type="PROSITE" id="PS00455">
    <property type="entry name" value="AMP_BINDING"/>
    <property type="match status" value="1"/>
</dbReference>
<feature type="domain" description="AMP-dependent synthetase/ligase" evidence="21">
    <location>
        <begin position="145"/>
        <end position="470"/>
    </location>
</feature>
<evidence type="ECO:0000256" key="16">
    <source>
        <dbReference type="ARBA" id="ARBA00051585"/>
    </source>
</evidence>
<keyword evidence="23" id="KW-1185">Reference proteome</keyword>
<dbReference type="FunFam" id="3.40.50.12780:FF:000019">
    <property type="entry name" value="Long-chain fatty acid transporter"/>
    <property type="match status" value="1"/>
</dbReference>
<dbReference type="InterPro" id="IPR045851">
    <property type="entry name" value="AMP-bd_C_sf"/>
</dbReference>
<dbReference type="InterPro" id="IPR000873">
    <property type="entry name" value="AMP-dep_synth/lig_dom"/>
</dbReference>
<sequence>MEVATRHEGASGFLYEDEWAYACTLGNMLALFRRIAIAIHMRLRARERDGGDGGAEKLKLVEVEVEAFEEAPRAQIFHFIPLMITTAAAATAALVGTSALAAYADAKFHVSQDVGQLQQRRRAEKWYIENASKNRLSLWYPFCNNVTKFPNDPCIWSREGELTWQEVHDRAARYAQYFIAKGVKPGELVAFYLQNSADFVVIWLALFCIGCAPAMINFNLKGNSLIHCLRLSRSKTLLVDEDEACQERVKECRTVIEGELGMNITVLGAEIKAKATAMPVTVPDDSWRESVNGASPSALLYTSGTTGLPKAAIMPVQRIWALGNQKKPSFGQVPGPGGDRWYSCMPMFHGTGGLTMVANLMGGLSLAIGKRFSVSTFWDDIHDSECTIFVYVGEAARYLLNAPHHPRERDHPRLRIMYGNGLRPDVWERFRDRFDVPEIAEFFNSTEGLFQLLNYNRGDFTAGAVGHQGALMRRLVQNVFIPVQVDAETGDVYRDSTTGLAKRMSYEDGGEILVAIPSERAFGGYFNDDKATSKKILHDVFRKGDIFYRTGDALRRDGDGRWYFIDRLGDTFRWKSENVSTAEVAETLGRYSGVAEANVYGVTVPKHDGRAGCVALSLSVRREDFDFDGFFGHARANLPRYAVPVFLRLVAKESSTDNNKQNKVPLREEGIDLDILGSKVIGGEYDVLLWHPGGYGYVKFEKSDLEKLRSGELTI</sequence>
<dbReference type="FunFam" id="3.30.300.30:FF:000002">
    <property type="entry name" value="Long-chain fatty acid transport protein 1"/>
    <property type="match status" value="1"/>
</dbReference>
<dbReference type="SUPFAM" id="SSF56801">
    <property type="entry name" value="Acetyl-CoA synthetase-like"/>
    <property type="match status" value="1"/>
</dbReference>
<evidence type="ECO:0000256" key="9">
    <source>
        <dbReference type="ARBA" id="ARBA00022692"/>
    </source>
</evidence>
<dbReference type="GO" id="GO:0005524">
    <property type="term" value="F:ATP binding"/>
    <property type="evidence" value="ECO:0007669"/>
    <property type="project" value="UniProtKB-KW"/>
</dbReference>
<dbReference type="GO" id="GO:0044539">
    <property type="term" value="P:long-chain fatty acid import into cell"/>
    <property type="evidence" value="ECO:0007669"/>
    <property type="project" value="TreeGrafter"/>
</dbReference>
<keyword evidence="9 20" id="KW-0812">Transmembrane</keyword>